<evidence type="ECO:0000313" key="2">
    <source>
        <dbReference type="Proteomes" id="UP000281553"/>
    </source>
</evidence>
<name>A0A3P6TMB0_DIBLA</name>
<dbReference type="Proteomes" id="UP000281553">
    <property type="component" value="Unassembled WGS sequence"/>
</dbReference>
<dbReference type="EMBL" id="UYRU01044400">
    <property type="protein sequence ID" value="VDK86347.1"/>
    <property type="molecule type" value="Genomic_DNA"/>
</dbReference>
<evidence type="ECO:0000313" key="1">
    <source>
        <dbReference type="EMBL" id="VDK86347.1"/>
    </source>
</evidence>
<sequence>MVEHKEEISLQMLAGHITGELQGCCLSEFQQMPISAPYVYAITIDSVQRLYTAPNSSFEKLSAQTMKGFVNAYFSTYLREYLYAPSC</sequence>
<gene>
    <name evidence="1" type="ORF">DILT_LOCUS3869</name>
</gene>
<organism evidence="1 2">
    <name type="scientific">Dibothriocephalus latus</name>
    <name type="common">Fish tapeworm</name>
    <name type="synonym">Diphyllobothrium latum</name>
    <dbReference type="NCBI Taxonomy" id="60516"/>
    <lineage>
        <taxon>Eukaryota</taxon>
        <taxon>Metazoa</taxon>
        <taxon>Spiralia</taxon>
        <taxon>Lophotrochozoa</taxon>
        <taxon>Platyhelminthes</taxon>
        <taxon>Cestoda</taxon>
        <taxon>Eucestoda</taxon>
        <taxon>Diphyllobothriidea</taxon>
        <taxon>Diphyllobothriidae</taxon>
        <taxon>Dibothriocephalus</taxon>
    </lineage>
</organism>
<protein>
    <submittedName>
        <fullName evidence="1">Uncharacterized protein</fullName>
    </submittedName>
</protein>
<dbReference type="OrthoDB" id="6267323at2759"/>
<dbReference type="AlphaFoldDB" id="A0A3P6TMB0"/>
<accession>A0A3P6TMB0</accession>
<keyword evidence="2" id="KW-1185">Reference proteome</keyword>
<proteinExistence type="predicted"/>
<reference evidence="1 2" key="1">
    <citation type="submission" date="2018-11" db="EMBL/GenBank/DDBJ databases">
        <authorList>
            <consortium name="Pathogen Informatics"/>
        </authorList>
    </citation>
    <scope>NUCLEOTIDE SEQUENCE [LARGE SCALE GENOMIC DNA]</scope>
</reference>